<reference evidence="3" key="1">
    <citation type="journal article" date="2020" name="Fungal Divers.">
        <title>Resolving the Mortierellaceae phylogeny through synthesis of multi-gene phylogenetics and phylogenomics.</title>
        <authorList>
            <person name="Vandepol N."/>
            <person name="Liber J."/>
            <person name="Desiro A."/>
            <person name="Na H."/>
            <person name="Kennedy M."/>
            <person name="Barry K."/>
            <person name="Grigoriev I.V."/>
            <person name="Miller A.N."/>
            <person name="O'Donnell K."/>
            <person name="Stajich J.E."/>
            <person name="Bonito G."/>
        </authorList>
    </citation>
    <scope>NUCLEOTIDE SEQUENCE</scope>
    <source>
        <strain evidence="3">NRRL 6426</strain>
    </source>
</reference>
<dbReference type="AlphaFoldDB" id="A0A9P5VAV5"/>
<dbReference type="Gene3D" id="3.10.20.90">
    <property type="entry name" value="Phosphatidylinositol 3-kinase Catalytic Subunit, Chain A, domain 1"/>
    <property type="match status" value="1"/>
</dbReference>
<proteinExistence type="predicted"/>
<feature type="domain" description="BAG" evidence="2">
    <location>
        <begin position="162"/>
        <end position="216"/>
    </location>
</feature>
<name>A0A9P5VAV5_9FUNG</name>
<evidence type="ECO:0000313" key="3">
    <source>
        <dbReference type="EMBL" id="KAF9150195.1"/>
    </source>
</evidence>
<dbReference type="EMBL" id="JAAAUQ010000443">
    <property type="protein sequence ID" value="KAF9150195.1"/>
    <property type="molecule type" value="Genomic_DNA"/>
</dbReference>
<organism evidence="3 4">
    <name type="scientific">Linnemannia schmuckeri</name>
    <dbReference type="NCBI Taxonomy" id="64567"/>
    <lineage>
        <taxon>Eukaryota</taxon>
        <taxon>Fungi</taxon>
        <taxon>Fungi incertae sedis</taxon>
        <taxon>Mucoromycota</taxon>
        <taxon>Mortierellomycotina</taxon>
        <taxon>Mortierellomycetes</taxon>
        <taxon>Mortierellales</taxon>
        <taxon>Mortierellaceae</taxon>
        <taxon>Linnemannia</taxon>
    </lineage>
</organism>
<dbReference type="InterPro" id="IPR036533">
    <property type="entry name" value="BAG_dom_sf"/>
</dbReference>
<dbReference type="Pfam" id="PF02179">
    <property type="entry name" value="BAG"/>
    <property type="match status" value="1"/>
</dbReference>
<keyword evidence="4" id="KW-1185">Reference proteome</keyword>
<feature type="region of interest" description="Disordered" evidence="1">
    <location>
        <begin position="126"/>
        <end position="163"/>
    </location>
</feature>
<evidence type="ECO:0000256" key="1">
    <source>
        <dbReference type="SAM" id="MobiDB-lite"/>
    </source>
</evidence>
<dbReference type="Proteomes" id="UP000748756">
    <property type="component" value="Unassembled WGS sequence"/>
</dbReference>
<gene>
    <name evidence="3" type="ORF">BG015_008006</name>
</gene>
<dbReference type="SUPFAM" id="SSF54236">
    <property type="entry name" value="Ubiquitin-like"/>
    <property type="match status" value="1"/>
</dbReference>
<evidence type="ECO:0000313" key="4">
    <source>
        <dbReference type="Proteomes" id="UP000748756"/>
    </source>
</evidence>
<dbReference type="PROSITE" id="PS51035">
    <property type="entry name" value="BAG"/>
    <property type="match status" value="1"/>
</dbReference>
<dbReference type="SUPFAM" id="SSF63491">
    <property type="entry name" value="BAG domain"/>
    <property type="match status" value="1"/>
</dbReference>
<dbReference type="OrthoDB" id="417450at2759"/>
<dbReference type="GO" id="GO:0051087">
    <property type="term" value="F:protein-folding chaperone binding"/>
    <property type="evidence" value="ECO:0007669"/>
    <property type="project" value="InterPro"/>
</dbReference>
<evidence type="ECO:0000259" key="2">
    <source>
        <dbReference type="PROSITE" id="PS51035"/>
    </source>
</evidence>
<protein>
    <recommendedName>
        <fullName evidence="2">BAG domain-containing protein</fullName>
    </recommendedName>
</protein>
<dbReference type="InterPro" id="IPR003103">
    <property type="entry name" value="BAG_domain"/>
</dbReference>
<sequence length="233" mass="26360">MTQINIKWGREKKSFTFKDRVLADIRLGELRKACHDWSKVPLGGLTLIYGGATMKDDNAPLSCFGIKPNGQITMMGTRPTKTDISTLTTHGDPEEYALIVKIQHSLQSTLDLVAEHFPRYEQAVQSYISSHSPSPTPSPQQPPNEHRQGQGQEASLPPPTRKQLQDAHMLLSETLMKSLLMFDGVVCKQDFEVARATRREAVKETQRFLDSVDDMNARVQECDRQLKQQQQQQ</sequence>
<comment type="caution">
    <text evidence="3">The sequence shown here is derived from an EMBL/GenBank/DDBJ whole genome shotgun (WGS) entry which is preliminary data.</text>
</comment>
<dbReference type="Gene3D" id="1.20.58.120">
    <property type="entry name" value="BAG domain"/>
    <property type="match status" value="1"/>
</dbReference>
<accession>A0A9P5VAV5</accession>
<dbReference type="InterPro" id="IPR029071">
    <property type="entry name" value="Ubiquitin-like_domsf"/>
</dbReference>